<accession>A0A0K1Q4N0</accession>
<evidence type="ECO:0000256" key="1">
    <source>
        <dbReference type="SAM" id="MobiDB-lite"/>
    </source>
</evidence>
<dbReference type="EMBL" id="CP012333">
    <property type="protein sequence ID" value="AKV00345.1"/>
    <property type="molecule type" value="Genomic_DNA"/>
</dbReference>
<dbReference type="RefSeq" id="WP_146651649.1">
    <property type="nucleotide sequence ID" value="NZ_CP012333.1"/>
</dbReference>
<evidence type="ECO:0000313" key="2">
    <source>
        <dbReference type="EMBL" id="AKV00345.1"/>
    </source>
</evidence>
<dbReference type="Proteomes" id="UP000064967">
    <property type="component" value="Chromosome"/>
</dbReference>
<proteinExistence type="predicted"/>
<reference evidence="2 3" key="1">
    <citation type="submission" date="2015-08" db="EMBL/GenBank/DDBJ databases">
        <authorList>
            <person name="Babu N.S."/>
            <person name="Beckwith C.J."/>
            <person name="Beseler K.G."/>
            <person name="Brison A."/>
            <person name="Carone J.V."/>
            <person name="Caskin T.P."/>
            <person name="Diamond M."/>
            <person name="Durham M.E."/>
            <person name="Foxe J.M."/>
            <person name="Go M."/>
            <person name="Henderson B.A."/>
            <person name="Jones I.B."/>
            <person name="McGettigan J.A."/>
            <person name="Micheletti S.J."/>
            <person name="Nasrallah M.E."/>
            <person name="Ortiz D."/>
            <person name="Piller C.R."/>
            <person name="Privatt S.R."/>
            <person name="Schneider S.L."/>
            <person name="Sharp S."/>
            <person name="Smith T.C."/>
            <person name="Stanton J.D."/>
            <person name="Ullery H.E."/>
            <person name="Wilson R.J."/>
            <person name="Serrano M.G."/>
            <person name="Buck G."/>
            <person name="Lee V."/>
            <person name="Wang Y."/>
            <person name="Carvalho R."/>
            <person name="Voegtly L."/>
            <person name="Shi R."/>
            <person name="Duckworth R."/>
            <person name="Johnson A."/>
            <person name="Loviza R."/>
            <person name="Walstead R."/>
            <person name="Shah Z."/>
            <person name="Kiflezghi M."/>
            <person name="Wade K."/>
            <person name="Ball S.L."/>
            <person name="Bradley K.W."/>
            <person name="Asai D.J."/>
            <person name="Bowman C.A."/>
            <person name="Russell D.A."/>
            <person name="Pope W.H."/>
            <person name="Jacobs-Sera D."/>
            <person name="Hendrix R.W."/>
            <person name="Hatfull G.F."/>
        </authorList>
    </citation>
    <scope>NUCLEOTIDE SEQUENCE [LARGE SCALE GENOMIC DNA]</scope>
    <source>
        <strain evidence="2 3">DSM 27648</strain>
    </source>
</reference>
<keyword evidence="3" id="KW-1185">Reference proteome</keyword>
<dbReference type="AlphaFoldDB" id="A0A0K1Q4N0"/>
<sequence length="357" mass="37152">MGIVVFLASFTEASASAQETTHLGDVTVSATLHAPEGSSCPSEKKLLDAIRRSLSHAPSDEGPASVEVVIAVDAKGNVGSVRTIGRDADKTIGKRTTRAKSCVHLAEALVLIVVQTLDPLADESTSATIDGDDTDAERGSTETPAADDDRKSPATPSPSPRSGRRARHPQAQPLPSSRRVVFGAMAGASVATGIFPSLTPGAYFGLWLGTARSNGVEADLRGSQRLEASTTILFPSTLDLGEGSFQFRGVRPQLSGCPTSFGTNATQASPCLSLGALWVDASARDFAQNTGTLSVVPYVGLGAMVRVHLTDTIGLRLAVDASAFLRRAEWVLRPVGVVHELAPVSFGGTVAVESLRP</sequence>
<feature type="region of interest" description="Disordered" evidence="1">
    <location>
        <begin position="124"/>
        <end position="177"/>
    </location>
</feature>
<name>A0A0K1Q4N0_9BACT</name>
<protein>
    <submittedName>
        <fullName evidence="2">Uncharacterized protein</fullName>
    </submittedName>
</protein>
<organism evidence="2 3">
    <name type="scientific">Labilithrix luteola</name>
    <dbReference type="NCBI Taxonomy" id="1391654"/>
    <lineage>
        <taxon>Bacteria</taxon>
        <taxon>Pseudomonadati</taxon>
        <taxon>Myxococcota</taxon>
        <taxon>Polyangia</taxon>
        <taxon>Polyangiales</taxon>
        <taxon>Labilitrichaceae</taxon>
        <taxon>Labilithrix</taxon>
    </lineage>
</organism>
<dbReference type="KEGG" id="llu:AKJ09_07008"/>
<evidence type="ECO:0000313" key="3">
    <source>
        <dbReference type="Proteomes" id="UP000064967"/>
    </source>
</evidence>
<gene>
    <name evidence="2" type="ORF">AKJ09_07008</name>
</gene>
<dbReference type="STRING" id="1391654.AKJ09_07008"/>